<name>A0A398D422_9BACT</name>
<comment type="caution">
    <text evidence="2">The sequence shown here is derived from an EMBL/GenBank/DDBJ whole genome shotgun (WGS) entry which is preliminary data.</text>
</comment>
<dbReference type="Proteomes" id="UP000266489">
    <property type="component" value="Unassembled WGS sequence"/>
</dbReference>
<keyword evidence="1" id="KW-0472">Membrane</keyword>
<protein>
    <submittedName>
        <fullName evidence="2">Uncharacterized protein</fullName>
    </submittedName>
</protein>
<accession>A0A398DKI1</accession>
<evidence type="ECO:0000256" key="1">
    <source>
        <dbReference type="SAM" id="Phobius"/>
    </source>
</evidence>
<gene>
    <name evidence="3" type="ORF">SMC5_03460</name>
    <name evidence="2" type="ORF">SMC6_03070</name>
</gene>
<evidence type="ECO:0000313" key="2">
    <source>
        <dbReference type="EMBL" id="RIE09250.1"/>
    </source>
</evidence>
<sequence>MISAAMPYGYGAPRAMETEVLRTVASVEPGCEGEDMNDESARASQIGLILGNVVGWWAILWTVFRGTTYTTTLKSTWSGSSLLSIVDTVLATVVSSVVAAVVVIIAVRHLPVARPFLRKFVALLLLMTMLSGGFYFFATISHEKKLYSSLSTSLNQENQQNPTTRVSPLIEVLGLPYLSIDGRGWQGIDRSGALLTLIYPFASMTILPCFLLMLITPSFLALPVFWLCVVLSVLYVVLPRRAWRWMTDRAKLLRKGRA</sequence>
<keyword evidence="1" id="KW-1133">Transmembrane helix</keyword>
<feature type="transmembrane region" description="Helical" evidence="1">
    <location>
        <begin position="120"/>
        <end position="142"/>
    </location>
</feature>
<dbReference type="Proteomes" id="UP000266260">
    <property type="component" value="Unassembled WGS sequence"/>
</dbReference>
<keyword evidence="4" id="KW-1185">Reference proteome</keyword>
<dbReference type="EMBL" id="QXIU01000089">
    <property type="protein sequence ID" value="RIE12617.1"/>
    <property type="molecule type" value="Genomic_DNA"/>
</dbReference>
<evidence type="ECO:0000313" key="3">
    <source>
        <dbReference type="EMBL" id="RIE12617.1"/>
    </source>
</evidence>
<dbReference type="EMBL" id="QXIT01000055">
    <property type="protein sequence ID" value="RIE09250.1"/>
    <property type="molecule type" value="Genomic_DNA"/>
</dbReference>
<organism evidence="2 4">
    <name type="scientific">Candidatus Cryosericum odellii</name>
    <dbReference type="NCBI Taxonomy" id="2290917"/>
    <lineage>
        <taxon>Bacteria</taxon>
        <taxon>Pseudomonadati</taxon>
        <taxon>Caldisericota/Cryosericota group</taxon>
        <taxon>Candidatus Cryosericota</taxon>
        <taxon>Candidatus Cryosericia</taxon>
        <taxon>Candidatus Cryosericales</taxon>
        <taxon>Candidatus Cryosericaceae</taxon>
        <taxon>Candidatus Cryosericum</taxon>
    </lineage>
</organism>
<feature type="transmembrane region" description="Helical" evidence="1">
    <location>
        <begin position="219"/>
        <end position="238"/>
    </location>
</feature>
<evidence type="ECO:0000313" key="5">
    <source>
        <dbReference type="Proteomes" id="UP000266489"/>
    </source>
</evidence>
<dbReference type="AlphaFoldDB" id="A0A398D422"/>
<feature type="transmembrane region" description="Helical" evidence="1">
    <location>
        <begin position="162"/>
        <end position="180"/>
    </location>
</feature>
<keyword evidence="1" id="KW-0812">Transmembrane</keyword>
<proteinExistence type="predicted"/>
<feature type="transmembrane region" description="Helical" evidence="1">
    <location>
        <begin position="192"/>
        <end position="213"/>
    </location>
</feature>
<evidence type="ECO:0000313" key="4">
    <source>
        <dbReference type="Proteomes" id="UP000266260"/>
    </source>
</evidence>
<feature type="transmembrane region" description="Helical" evidence="1">
    <location>
        <begin position="84"/>
        <end position="108"/>
    </location>
</feature>
<accession>A0A398D422</accession>
<reference evidence="4 5" key="1">
    <citation type="submission" date="2018-09" db="EMBL/GenBank/DDBJ databases">
        <title>Discovery and Ecogenomic Context for Candidatus Cryosericales, a Global Caldiserica Order Active in Thawing Permafrost.</title>
        <authorList>
            <person name="Martinez M.A."/>
            <person name="Woodcroft B.J."/>
            <person name="Ignacio Espinoza J.C."/>
            <person name="Zayed A."/>
            <person name="Singleton C.M."/>
            <person name="Boyd J."/>
            <person name="Li Y.-F."/>
            <person name="Purvine S."/>
            <person name="Maughan H."/>
            <person name="Hodgkins S.B."/>
            <person name="Anderson D."/>
            <person name="Sederholm M."/>
            <person name="Temperton B."/>
            <person name="Saleska S.R."/>
            <person name="Tyson G.W."/>
            <person name="Rich V.I."/>
        </authorList>
    </citation>
    <scope>NUCLEOTIDE SEQUENCE [LARGE SCALE GENOMIC DNA]</scope>
    <source>
        <strain evidence="3 5">SMC5</strain>
        <strain evidence="2 4">SMC6</strain>
    </source>
</reference>
<feature type="transmembrane region" description="Helical" evidence="1">
    <location>
        <begin position="46"/>
        <end position="64"/>
    </location>
</feature>